<dbReference type="InterPro" id="IPR011765">
    <property type="entry name" value="Pept_M16_N"/>
</dbReference>
<evidence type="ECO:0000313" key="6">
    <source>
        <dbReference type="Proteomes" id="UP001268036"/>
    </source>
</evidence>
<keyword evidence="5" id="KW-0645">Protease</keyword>
<evidence type="ECO:0000256" key="2">
    <source>
        <dbReference type="SAM" id="SignalP"/>
    </source>
</evidence>
<evidence type="ECO:0000313" key="5">
    <source>
        <dbReference type="EMBL" id="MDR6233755.1"/>
    </source>
</evidence>
<dbReference type="SUPFAM" id="SSF63411">
    <property type="entry name" value="LuxS/MPP-like metallohydrolase"/>
    <property type="match status" value="2"/>
</dbReference>
<gene>
    <name evidence="5" type="ORF">QE440_001496</name>
</gene>
<feature type="domain" description="Peptidase M16 C-terminal" evidence="4">
    <location>
        <begin position="196"/>
        <end position="378"/>
    </location>
</feature>
<reference evidence="5" key="1">
    <citation type="submission" date="2023-08" db="EMBL/GenBank/DDBJ databases">
        <title>Functional and genomic diversity of the sorghum phyllosphere microbiome.</title>
        <authorList>
            <person name="Shade A."/>
        </authorList>
    </citation>
    <scope>NUCLEOTIDE SEQUENCE</scope>
    <source>
        <strain evidence="5">SORGH_AS_0201</strain>
    </source>
</reference>
<dbReference type="GO" id="GO:0008233">
    <property type="term" value="F:peptidase activity"/>
    <property type="evidence" value="ECO:0007669"/>
    <property type="project" value="UniProtKB-KW"/>
</dbReference>
<proteinExistence type="inferred from homology"/>
<keyword evidence="2" id="KW-0732">Signal</keyword>
<dbReference type="InterPro" id="IPR050361">
    <property type="entry name" value="MPP/UQCRC_Complex"/>
</dbReference>
<comment type="similarity">
    <text evidence="1">Belongs to the peptidase M16 family.</text>
</comment>
<dbReference type="Proteomes" id="UP001268036">
    <property type="component" value="Unassembled WGS sequence"/>
</dbReference>
<protein>
    <submittedName>
        <fullName evidence="5">Zinc protease</fullName>
        <ecNumber evidence="5">3.4.24.-</ecNumber>
    </submittedName>
</protein>
<dbReference type="EC" id="3.4.24.-" evidence="5"/>
<dbReference type="AlphaFoldDB" id="A0AAJ2BJX2"/>
<dbReference type="InterPro" id="IPR011249">
    <property type="entry name" value="Metalloenz_LuxS/M16"/>
</dbReference>
<evidence type="ECO:0000259" key="4">
    <source>
        <dbReference type="Pfam" id="PF05193"/>
    </source>
</evidence>
<dbReference type="PANTHER" id="PTHR11851">
    <property type="entry name" value="METALLOPROTEASE"/>
    <property type="match status" value="1"/>
</dbReference>
<name>A0AAJ2BJX2_9PSED</name>
<dbReference type="Pfam" id="PF05193">
    <property type="entry name" value="Peptidase_M16_C"/>
    <property type="match status" value="1"/>
</dbReference>
<feature type="signal peptide" evidence="2">
    <location>
        <begin position="1"/>
        <end position="24"/>
    </location>
</feature>
<dbReference type="GO" id="GO:0006508">
    <property type="term" value="P:proteolysis"/>
    <property type="evidence" value="ECO:0007669"/>
    <property type="project" value="UniProtKB-KW"/>
</dbReference>
<organism evidence="5 6">
    <name type="scientific">Pseudomonas oryzihabitans</name>
    <dbReference type="NCBI Taxonomy" id="47885"/>
    <lineage>
        <taxon>Bacteria</taxon>
        <taxon>Pseudomonadati</taxon>
        <taxon>Pseudomonadota</taxon>
        <taxon>Gammaproteobacteria</taxon>
        <taxon>Pseudomonadales</taxon>
        <taxon>Pseudomonadaceae</taxon>
        <taxon>Pseudomonas</taxon>
    </lineage>
</organism>
<comment type="caution">
    <text evidence="5">The sequence shown here is derived from an EMBL/GenBank/DDBJ whole genome shotgun (WGS) entry which is preliminary data.</text>
</comment>
<dbReference type="Pfam" id="PF00675">
    <property type="entry name" value="Peptidase_M16"/>
    <property type="match status" value="1"/>
</dbReference>
<dbReference type="PANTHER" id="PTHR11851:SF49">
    <property type="entry name" value="MITOCHONDRIAL-PROCESSING PEPTIDASE SUBUNIT ALPHA"/>
    <property type="match status" value="1"/>
</dbReference>
<accession>A0AAJ2BJX2</accession>
<dbReference type="InterPro" id="IPR007863">
    <property type="entry name" value="Peptidase_M16_C"/>
</dbReference>
<keyword evidence="5" id="KW-0378">Hydrolase</keyword>
<feature type="chain" id="PRO_5042489645" evidence="2">
    <location>
        <begin position="25"/>
        <end position="453"/>
    </location>
</feature>
<evidence type="ECO:0000256" key="1">
    <source>
        <dbReference type="ARBA" id="ARBA00007261"/>
    </source>
</evidence>
<dbReference type="Gene3D" id="3.30.830.10">
    <property type="entry name" value="Metalloenzyme, LuxS/M16 peptidase-like"/>
    <property type="match status" value="2"/>
</dbReference>
<dbReference type="EMBL" id="JAVJAF010000001">
    <property type="protein sequence ID" value="MDR6233755.1"/>
    <property type="molecule type" value="Genomic_DNA"/>
</dbReference>
<feature type="domain" description="Peptidase M16 N-terminal" evidence="3">
    <location>
        <begin position="43"/>
        <end position="187"/>
    </location>
</feature>
<dbReference type="GO" id="GO:0046872">
    <property type="term" value="F:metal ion binding"/>
    <property type="evidence" value="ECO:0007669"/>
    <property type="project" value="InterPro"/>
</dbReference>
<evidence type="ECO:0000259" key="3">
    <source>
        <dbReference type="Pfam" id="PF00675"/>
    </source>
</evidence>
<dbReference type="RefSeq" id="WP_309756964.1">
    <property type="nucleotide sequence ID" value="NZ_JAVJAF010000001.1"/>
</dbReference>
<sequence>MPAPRSLRAPLIGLLCLLPTVALAEASRQNTEEFTLDNGLKLVVREDHRAPVAVVQLWYRVGSSQEAPGATGLSHALEHLMFKGSRKLGAGEASHLLRDLGAEENAFTTDDYTVYYQLLARDRLPVALELEADRMAHLRLAPDEVTRELEVIKEERRLRTDDRPEALSFERFKAAAYPASGYRNPTIGWPQDLQRLSAAELQRWYQTWYAPNNATLVVVGDVAPEAVKAEVQRWFGAIPRSELLASKRPLELPAPGERRLALQAREVPSLLMGFNVPGLATAANPRDTYALQLLAALLGGGAGARLPSRLERGQELATSVRAAYGAYTNGDSLFLLSGIPNAQRGKTLEQLEAAFWEQLELLKREAPSAAELARVRALLVAGLVYGRDSITAQASSIGQLESIGLGWRQGDRLLDELGKVTPDDLRRVARTYFTRERLTLAQLRPEPAAETRP</sequence>